<comment type="similarity">
    <text evidence="4 5">Belongs to the pseudouridine synthase TruB family. Type 2 subfamily.</text>
</comment>
<keyword evidence="9" id="KW-1185">Reference proteome</keyword>
<feature type="active site" description="Nucleophile" evidence="5">
    <location>
        <position position="76"/>
    </location>
</feature>
<dbReference type="NCBIfam" id="NF003280">
    <property type="entry name" value="PRK04270.1"/>
    <property type="match status" value="1"/>
</dbReference>
<dbReference type="GO" id="GO:0160148">
    <property type="term" value="F:tRNA pseudouridine(55) synthase activity"/>
    <property type="evidence" value="ECO:0007669"/>
    <property type="project" value="UniProtKB-EC"/>
</dbReference>
<dbReference type="Pfam" id="PF16198">
    <property type="entry name" value="TruB_C_2"/>
    <property type="match status" value="1"/>
</dbReference>
<dbReference type="Gene3D" id="2.30.130.10">
    <property type="entry name" value="PUA domain"/>
    <property type="match status" value="1"/>
</dbReference>
<dbReference type="InterPro" id="IPR036974">
    <property type="entry name" value="PUA_sf"/>
</dbReference>
<dbReference type="AlphaFoldDB" id="D1Z0U8"/>
<dbReference type="SUPFAM" id="SSF55120">
    <property type="entry name" value="Pseudouridine synthase"/>
    <property type="match status" value="1"/>
</dbReference>
<dbReference type="InterPro" id="IPR026326">
    <property type="entry name" value="TruB_arch"/>
</dbReference>
<dbReference type="HAMAP" id="MF_01081">
    <property type="entry name" value="TruB_arch"/>
    <property type="match status" value="1"/>
</dbReference>
<name>D1Z0U8_METPS</name>
<comment type="catalytic activity">
    <reaction evidence="5">
        <text>uridine(55) in tRNA = pseudouridine(55) in tRNA</text>
        <dbReference type="Rhea" id="RHEA:42532"/>
        <dbReference type="Rhea" id="RHEA-COMP:10101"/>
        <dbReference type="Rhea" id="RHEA-COMP:10102"/>
        <dbReference type="ChEBI" id="CHEBI:65314"/>
        <dbReference type="ChEBI" id="CHEBI:65315"/>
        <dbReference type="EC" id="5.4.99.25"/>
    </reaction>
</comment>
<dbReference type="GO" id="GO:0031118">
    <property type="term" value="P:rRNA pseudouridine synthesis"/>
    <property type="evidence" value="ECO:0007669"/>
    <property type="project" value="TreeGrafter"/>
</dbReference>
<dbReference type="PANTHER" id="PTHR23127:SF0">
    <property type="entry name" value="H_ACA RIBONUCLEOPROTEIN COMPLEX SUBUNIT DKC1"/>
    <property type="match status" value="1"/>
</dbReference>
<evidence type="ECO:0000259" key="7">
    <source>
        <dbReference type="SMART" id="SM01136"/>
    </source>
</evidence>
<dbReference type="GO" id="GO:1990481">
    <property type="term" value="P:mRNA pseudouridine synthesis"/>
    <property type="evidence" value="ECO:0007669"/>
    <property type="project" value="TreeGrafter"/>
</dbReference>
<evidence type="ECO:0000256" key="4">
    <source>
        <dbReference type="ARBA" id="ARBA00060775"/>
    </source>
</evidence>
<dbReference type="Gene3D" id="3.30.2350.10">
    <property type="entry name" value="Pseudouridine synthase"/>
    <property type="match status" value="1"/>
</dbReference>
<dbReference type="STRING" id="304371.MCP_2248"/>
<dbReference type="EC" id="5.4.99.25" evidence="5"/>
<proteinExistence type="inferred from homology"/>
<dbReference type="InterPro" id="IPR004802">
    <property type="entry name" value="tRNA_PsdUridine_synth_B_fam"/>
</dbReference>
<evidence type="ECO:0000256" key="3">
    <source>
        <dbReference type="ARBA" id="ARBA00060072"/>
    </source>
</evidence>
<dbReference type="Proteomes" id="UP000001882">
    <property type="component" value="Chromosome"/>
</dbReference>
<evidence type="ECO:0000256" key="2">
    <source>
        <dbReference type="ARBA" id="ARBA00023235"/>
    </source>
</evidence>
<dbReference type="NCBIfam" id="TIGR00425">
    <property type="entry name" value="CBF5"/>
    <property type="match status" value="1"/>
</dbReference>
<dbReference type="CDD" id="cd02572">
    <property type="entry name" value="PseudoU_synth_hDyskerin"/>
    <property type="match status" value="1"/>
</dbReference>
<gene>
    <name evidence="5 8" type="primary">truB</name>
    <name evidence="8" type="ordered locus">MCP_2248</name>
</gene>
<dbReference type="GO" id="GO:0031120">
    <property type="term" value="P:snRNA pseudouridine synthesis"/>
    <property type="evidence" value="ECO:0007669"/>
    <property type="project" value="TreeGrafter"/>
</dbReference>
<dbReference type="KEGG" id="mpd:MCP_2248"/>
<evidence type="ECO:0000313" key="8">
    <source>
        <dbReference type="EMBL" id="BAI62320.1"/>
    </source>
</evidence>
<dbReference type="SMART" id="SM00359">
    <property type="entry name" value="PUA"/>
    <property type="match status" value="1"/>
</dbReference>
<sequence>MAPDMLPGERPRELLVKEECKPKGYGKDPYTRSVAELLDKGVINLDKPYGPTSHEVTAWVKNILHIKRAGHSGTLDPHVTGVLPTMLGDATRLVRTLLLSGKEYVCVMRLHADVPEARVKAVLSEFTGVIYQRPPLVSAVKRQLRKRTIYYIEFMEMDGRDVLFRVGCEAGTYIRKLCHDIGEALGVGAHMYELRRTKSGPFKEDETLITLQDLTDAYFYFTQGDEAPLRKIILPMENALRNMPRIVVKDSAVDALAEGAPLYVQGICKVDTGIQKGDMVAVFTLIGEVVSMGTAKMTTEELMASKEGQAMDTVRVVMEPGIYPKEWKKKLK</sequence>
<dbReference type="InterPro" id="IPR032819">
    <property type="entry name" value="TruB_C"/>
</dbReference>
<dbReference type="GO" id="GO:0000495">
    <property type="term" value="P:box H/ACA sno(s)RNA 3'-end processing"/>
    <property type="evidence" value="ECO:0007669"/>
    <property type="project" value="TreeGrafter"/>
</dbReference>
<dbReference type="GeneID" id="8682769"/>
<dbReference type="Pfam" id="PF08068">
    <property type="entry name" value="DKCLD"/>
    <property type="match status" value="1"/>
</dbReference>
<dbReference type="SUPFAM" id="SSF88697">
    <property type="entry name" value="PUA domain-like"/>
    <property type="match status" value="1"/>
</dbReference>
<dbReference type="InterPro" id="IPR015947">
    <property type="entry name" value="PUA-like_sf"/>
</dbReference>
<evidence type="ECO:0000256" key="1">
    <source>
        <dbReference type="ARBA" id="ARBA00022694"/>
    </source>
</evidence>
<protein>
    <recommendedName>
        <fullName evidence="5">Probable tRNA pseudouridine synthase B</fullName>
        <ecNumber evidence="5">5.4.99.25</ecNumber>
    </recommendedName>
    <alternativeName>
        <fullName evidence="5">tRNA pseudouridine(55) synthase</fullName>
        <shortName evidence="5">Psi55 synthase</shortName>
    </alternativeName>
    <alternativeName>
        <fullName evidence="5">tRNA pseudouridylate synthase</fullName>
    </alternativeName>
    <alternativeName>
        <fullName evidence="5">tRNA-uridine isomerase</fullName>
    </alternativeName>
</protein>
<evidence type="ECO:0000259" key="6">
    <source>
        <dbReference type="SMART" id="SM00359"/>
    </source>
</evidence>
<dbReference type="Pfam" id="PF01472">
    <property type="entry name" value="PUA"/>
    <property type="match status" value="1"/>
</dbReference>
<keyword evidence="1 5" id="KW-0819">tRNA processing</keyword>
<dbReference type="PANTHER" id="PTHR23127">
    <property type="entry name" value="CENTROMERE/MICROTUBULE BINDING PROTEIN CBF5"/>
    <property type="match status" value="1"/>
</dbReference>
<comment type="function">
    <text evidence="3 5">Could be responsible for synthesis of pseudouridine from uracil-55 in the psi GC loop of transfer RNAs.</text>
</comment>
<dbReference type="EMBL" id="AP011532">
    <property type="protein sequence ID" value="BAI62320.1"/>
    <property type="molecule type" value="Genomic_DNA"/>
</dbReference>
<dbReference type="Pfam" id="PF01509">
    <property type="entry name" value="TruB_N"/>
    <property type="match status" value="1"/>
</dbReference>
<dbReference type="RefSeq" id="WP_012900994.1">
    <property type="nucleotide sequence ID" value="NC_013665.1"/>
</dbReference>
<dbReference type="GO" id="GO:0003723">
    <property type="term" value="F:RNA binding"/>
    <property type="evidence" value="ECO:0007669"/>
    <property type="project" value="InterPro"/>
</dbReference>
<keyword evidence="2 5" id="KW-0413">Isomerase</keyword>
<dbReference type="InParanoid" id="D1Z0U8"/>
<feature type="domain" description="PUA" evidence="6">
    <location>
        <begin position="244"/>
        <end position="318"/>
    </location>
</feature>
<dbReference type="FunFam" id="3.30.2350.10:FF:000001">
    <property type="entry name" value="H/ACA ribonucleoprotein complex subunit CBF5"/>
    <property type="match status" value="1"/>
</dbReference>
<reference evidence="8 9" key="2">
    <citation type="journal article" date="2008" name="Int. J. Syst. Evol. Microbiol.">
        <title>Methanocella paludicola gen. nov., sp. nov., a methane-producing archaeon, the first isolate of the lineage 'Rice Cluster I', and proposal of the new archaeal order Methanocellales ord. nov.</title>
        <authorList>
            <person name="Sakai S."/>
            <person name="Imachi H."/>
            <person name="Hanada S."/>
            <person name="Ohashi A."/>
            <person name="Harada H."/>
            <person name="Kamagata Y."/>
        </authorList>
    </citation>
    <scope>NUCLEOTIDE SEQUENCE [LARGE SCALE GENOMIC DNA]</scope>
    <source>
        <strain evidence="9">DSM 17711 / JCM 13418 / NBRC 101707 / SANAE</strain>
    </source>
</reference>
<dbReference type="InterPro" id="IPR002501">
    <property type="entry name" value="PsdUridine_synth_N"/>
</dbReference>
<dbReference type="eggNOG" id="arCOG00987">
    <property type="taxonomic scope" value="Archaea"/>
</dbReference>
<dbReference type="InterPro" id="IPR020103">
    <property type="entry name" value="PsdUridine_synth_cat_dom_sf"/>
</dbReference>
<dbReference type="SMART" id="SM01136">
    <property type="entry name" value="DKCLD"/>
    <property type="match status" value="1"/>
</dbReference>
<dbReference type="PROSITE" id="PS50890">
    <property type="entry name" value="PUA"/>
    <property type="match status" value="1"/>
</dbReference>
<dbReference type="FunCoup" id="D1Z0U8">
    <property type="interactions" value="201"/>
</dbReference>
<reference evidence="8 9" key="1">
    <citation type="journal article" date="2007" name="Appl. Environ. Microbiol.">
        <title>Isolation of key methanogens for global methane emission from rice paddy fields: a novel isolate affiliated with the clone cluster rice cluster I.</title>
        <authorList>
            <person name="Sakai S."/>
            <person name="Imachi H."/>
            <person name="Sekiguchi Y."/>
            <person name="Ohashi A."/>
            <person name="Harada H."/>
            <person name="Kamagata Y."/>
        </authorList>
    </citation>
    <scope>NUCLEOTIDE SEQUENCE [LARGE SCALE GENOMIC DNA]</scope>
    <source>
        <strain evidence="9">DSM 17711 / JCM 13418 / NBRC 101707 / SANAE</strain>
    </source>
</reference>
<dbReference type="GO" id="GO:0031119">
    <property type="term" value="P:tRNA pseudouridine synthesis"/>
    <property type="evidence" value="ECO:0007669"/>
    <property type="project" value="UniProtKB-UniRule"/>
</dbReference>
<evidence type="ECO:0000256" key="5">
    <source>
        <dbReference type="HAMAP-Rule" id="MF_01081"/>
    </source>
</evidence>
<reference evidence="9" key="3">
    <citation type="journal article" date="2011" name="PLoS ONE">
        <title>Genome sequence of a mesophilic hydrogenotrophic methanogen Methanocella paludicola, the first cultivated representative of the order Methanocellales.</title>
        <authorList>
            <person name="Sakai S."/>
            <person name="Takaki Y."/>
            <person name="Shimamura S."/>
            <person name="Sekine M."/>
            <person name="Tajima T."/>
            <person name="Kosugi H."/>
            <person name="Ichikawa N."/>
            <person name="Tasumi E."/>
            <person name="Hiraki A.T."/>
            <person name="Shimizu A."/>
            <person name="Kato Y."/>
            <person name="Nishiko R."/>
            <person name="Mori K."/>
            <person name="Fujita N."/>
            <person name="Imachi H."/>
            <person name="Takai K."/>
        </authorList>
    </citation>
    <scope>NUCLEOTIDE SEQUENCE [LARGE SCALE GENOMIC DNA]</scope>
    <source>
        <strain evidence="9">DSM 17711 / JCM 13418 / NBRC 101707 / SANAE</strain>
    </source>
</reference>
<accession>D1Z0U8</accession>
<feature type="domain" description="Dyskerin-like" evidence="7">
    <location>
        <begin position="1"/>
        <end position="57"/>
    </location>
</feature>
<dbReference type="PATRIC" id="fig|304371.9.peg.2287"/>
<dbReference type="InterPro" id="IPR002478">
    <property type="entry name" value="PUA"/>
</dbReference>
<dbReference type="InterPro" id="IPR012960">
    <property type="entry name" value="Dyskerin-like"/>
</dbReference>
<organism evidence="8 9">
    <name type="scientific">Methanocella paludicola (strain DSM 17711 / JCM 13418 / NBRC 101707 / SANAE)</name>
    <dbReference type="NCBI Taxonomy" id="304371"/>
    <lineage>
        <taxon>Archaea</taxon>
        <taxon>Methanobacteriati</taxon>
        <taxon>Methanobacteriota</taxon>
        <taxon>Stenosarchaea group</taxon>
        <taxon>Methanomicrobia</taxon>
        <taxon>Methanocellales</taxon>
        <taxon>Methanocellaceae</taxon>
        <taxon>Methanocella</taxon>
    </lineage>
</organism>
<evidence type="ECO:0000313" key="9">
    <source>
        <dbReference type="Proteomes" id="UP000001882"/>
    </source>
</evidence>
<dbReference type="CDD" id="cd21148">
    <property type="entry name" value="PUA_Cbf5"/>
    <property type="match status" value="1"/>
</dbReference>